<dbReference type="PIRSF" id="PIRSF001221">
    <property type="entry name" value="Amidase_fungi"/>
    <property type="match status" value="1"/>
</dbReference>
<name>U6JB11_ECHGR</name>
<dbReference type="RefSeq" id="XP_024351944.1">
    <property type="nucleotide sequence ID" value="XM_024493623.1"/>
</dbReference>
<accession>U6JB11</accession>
<dbReference type="Pfam" id="PF01425">
    <property type="entry name" value="Amidase"/>
    <property type="match status" value="1"/>
</dbReference>
<dbReference type="OrthoDB" id="6428749at2759"/>
<evidence type="ECO:0000313" key="7">
    <source>
        <dbReference type="WBParaSite" id="EgrG_000674100"/>
    </source>
</evidence>
<dbReference type="OMA" id="GMQPWKY"/>
<keyword evidence="5" id="KW-1185">Reference proteome</keyword>
<dbReference type="EMBL" id="LK028578">
    <property type="protein sequence ID" value="CDS18891.1"/>
    <property type="molecule type" value="Genomic_DNA"/>
</dbReference>
<evidence type="ECO:0000313" key="6">
    <source>
        <dbReference type="Proteomes" id="UP000492820"/>
    </source>
</evidence>
<dbReference type="Gene3D" id="3.90.1300.10">
    <property type="entry name" value="Amidase signature (AS) domain"/>
    <property type="match status" value="1"/>
</dbReference>
<feature type="active site" description="Charge relay system" evidence="1">
    <location>
        <position position="138"/>
    </location>
</feature>
<evidence type="ECO:0000313" key="4">
    <source>
        <dbReference type="EMBL" id="EUB60748.1"/>
    </source>
</evidence>
<dbReference type="WBParaSite" id="EgrG_000674100">
    <property type="protein sequence ID" value="EgrG_000674100"/>
    <property type="gene ID" value="EgrG_000674100"/>
</dbReference>
<reference evidence="3" key="3">
    <citation type="submission" date="2014-06" db="EMBL/GenBank/DDBJ databases">
        <authorList>
            <person name="Aslett M."/>
        </authorList>
    </citation>
    <scope>NUCLEOTIDE SEQUENCE</scope>
</reference>
<protein>
    <submittedName>
        <fullName evidence="3">Fatty acid amide hydrolase 1</fullName>
    </submittedName>
    <submittedName>
        <fullName evidence="4">Fatty-acid amide hydrolase</fullName>
    </submittedName>
</protein>
<evidence type="ECO:0000313" key="5">
    <source>
        <dbReference type="Proteomes" id="UP000019149"/>
    </source>
</evidence>
<dbReference type="STRING" id="6210.U6JB11"/>
<organism evidence="4 5">
    <name type="scientific">Echinococcus granulosus</name>
    <name type="common">Hydatid tapeworm</name>
    <dbReference type="NCBI Taxonomy" id="6210"/>
    <lineage>
        <taxon>Eukaryota</taxon>
        <taxon>Metazoa</taxon>
        <taxon>Spiralia</taxon>
        <taxon>Lophotrochozoa</taxon>
        <taxon>Platyhelminthes</taxon>
        <taxon>Cestoda</taxon>
        <taxon>Eucestoda</taxon>
        <taxon>Cyclophyllidea</taxon>
        <taxon>Taeniidae</taxon>
        <taxon>Echinococcus</taxon>
        <taxon>Echinococcus granulosus group</taxon>
    </lineage>
</organism>
<dbReference type="SUPFAM" id="SSF75304">
    <property type="entry name" value="Amidase signature (AS) enzymes"/>
    <property type="match status" value="1"/>
</dbReference>
<dbReference type="EMBL" id="APAU02000027">
    <property type="protein sequence ID" value="EUB60748.1"/>
    <property type="molecule type" value="Genomic_DNA"/>
</dbReference>
<dbReference type="KEGG" id="egl:EGR_04374"/>
<feature type="active site" description="Charge relay system" evidence="1">
    <location>
        <position position="213"/>
    </location>
</feature>
<dbReference type="GO" id="GO:0004040">
    <property type="term" value="F:amidase activity"/>
    <property type="evidence" value="ECO:0007669"/>
    <property type="project" value="TreeGrafter"/>
</dbReference>
<dbReference type="Proteomes" id="UP000492820">
    <property type="component" value="Unassembled WGS sequence"/>
</dbReference>
<dbReference type="InterPro" id="IPR052096">
    <property type="entry name" value="Endocannabinoid_amidase"/>
</dbReference>
<proteinExistence type="predicted"/>
<dbReference type="Proteomes" id="UP000019149">
    <property type="component" value="Unassembled WGS sequence"/>
</dbReference>
<evidence type="ECO:0000259" key="2">
    <source>
        <dbReference type="Pfam" id="PF01425"/>
    </source>
</evidence>
<dbReference type="InterPro" id="IPR023631">
    <property type="entry name" value="Amidase_dom"/>
</dbReference>
<evidence type="ECO:0000313" key="3">
    <source>
        <dbReference type="EMBL" id="CDS18891.1"/>
    </source>
</evidence>
<dbReference type="PANTHER" id="PTHR45847:SF6">
    <property type="entry name" value="FATTY ACID AMIDE HYDROLASE"/>
    <property type="match status" value="1"/>
</dbReference>
<dbReference type="CTD" id="36340089"/>
<keyword evidence="4" id="KW-0378">Hydrolase</keyword>
<sequence>MLFGFQVVHLKVAAVSVGAFSLYLVKKVLWDLYCRRALDVKRSAKIASLLEAKSKFSSYIEHHPIPRDDVDMITRLPLPELIEKLKKQELPPAYVLLAYQHKAFKVDKELNCATEFLYPELTDVNLKGPLAGAPVSLKECFEIKDLDTCLGCSCSIGIPQEDDSVVLKLIRDLGGVPFVRTNVPQTMLSTQCSNPINGVTLNPLRTNRTPHGSSGGEAALVSACGSPLGLGSDLGGSIRLPAAMCGIVGFKPTAGRLSARDPENSAAAKPIAPTWGPICHDVASCQLVIEALFNSPLTRTLDPECPPVPFHQIPKDRRLRIGYFLKLEDLVPVPAVRRALLSVRDKLISRGHELVEWTPPFTGKEYIDIFLRGIFSDGCESIKRRLTHDKLDPCIRLIYQLACMPWYRRWWLQMKLKLTERWDLLALTKAVRGFSGVPDLGTFVQTLKAFRHLVMDSLRASSIDVVLCPVAGFAAALPINPPYASIGMLVFQNLANTLNVPAGCMPSECFVEDRDIQVLEQAVNGVTIKSAMDEEEANFYTGYGALSSLHKNMLPLQRGTEGLPIPIQFMSLPWQDELCLFAMREAELGNQCPSSLLPKLSP</sequence>
<dbReference type="GO" id="GO:0009062">
    <property type="term" value="P:fatty acid catabolic process"/>
    <property type="evidence" value="ECO:0007669"/>
    <property type="project" value="TreeGrafter"/>
</dbReference>
<dbReference type="GO" id="GO:0017064">
    <property type="term" value="F:fatty acid amide hydrolase activity"/>
    <property type="evidence" value="ECO:0007669"/>
    <property type="project" value="TreeGrafter"/>
</dbReference>
<evidence type="ECO:0000256" key="1">
    <source>
        <dbReference type="PIRSR" id="PIRSR001221-1"/>
    </source>
</evidence>
<reference evidence="7" key="4">
    <citation type="submission" date="2020-10" db="UniProtKB">
        <authorList>
            <consortium name="WormBaseParasite"/>
        </authorList>
    </citation>
    <scope>IDENTIFICATION</scope>
</reference>
<feature type="domain" description="Amidase" evidence="2">
    <location>
        <begin position="95"/>
        <end position="580"/>
    </location>
</feature>
<reference evidence="3 6" key="2">
    <citation type="journal article" date="2013" name="Nature">
        <title>The genomes of four tapeworm species reveal adaptations to parasitism.</title>
        <authorList>
            <person name="Tsai I.J."/>
            <person name="Zarowiecki M."/>
            <person name="Holroyd N."/>
            <person name="Garciarrubio A."/>
            <person name="Sanchez-Flores A."/>
            <person name="Brooks K.L."/>
            <person name="Tracey A."/>
            <person name="Bobes R.J."/>
            <person name="Fragoso G."/>
            <person name="Sciutto E."/>
            <person name="Aslett M."/>
            <person name="Beasley H."/>
            <person name="Bennett H.M."/>
            <person name="Cai J."/>
            <person name="Camicia F."/>
            <person name="Clark R."/>
            <person name="Cucher M."/>
            <person name="De Silva N."/>
            <person name="Day T.A."/>
            <person name="Deplazes P."/>
            <person name="Estrada K."/>
            <person name="Fernandez C."/>
            <person name="Holland P.W."/>
            <person name="Hou J."/>
            <person name="Hu S."/>
            <person name="Huckvale T."/>
            <person name="Hung S.S."/>
            <person name="Kamenetzky L."/>
            <person name="Keane J.A."/>
            <person name="Kiss F."/>
            <person name="Koziol U."/>
            <person name="Lambert O."/>
            <person name="Liu K."/>
            <person name="Luo X."/>
            <person name="Luo Y."/>
            <person name="Macchiaroli N."/>
            <person name="Nichol S."/>
            <person name="Paps J."/>
            <person name="Parkinson J."/>
            <person name="Pouchkina-Stantcheva N."/>
            <person name="Riddiford N."/>
            <person name="Rosenzvit M."/>
            <person name="Salinas G."/>
            <person name="Wasmuth J.D."/>
            <person name="Zamanian M."/>
            <person name="Zheng Y."/>
            <person name="Cai X."/>
            <person name="Soberon X."/>
            <person name="Olson P.D."/>
            <person name="Laclette J.P."/>
            <person name="Brehm K."/>
            <person name="Berriman M."/>
            <person name="Garciarrubio A."/>
            <person name="Bobes R.J."/>
            <person name="Fragoso G."/>
            <person name="Sanchez-Flores A."/>
            <person name="Estrada K."/>
            <person name="Cevallos M.A."/>
            <person name="Morett E."/>
            <person name="Gonzalez V."/>
            <person name="Portillo T."/>
            <person name="Ochoa-Leyva A."/>
            <person name="Jose M.V."/>
            <person name="Sciutto E."/>
            <person name="Landa A."/>
            <person name="Jimenez L."/>
            <person name="Valdes V."/>
            <person name="Carrero J.C."/>
            <person name="Larralde C."/>
            <person name="Morales-Montor J."/>
            <person name="Limon-Lason J."/>
            <person name="Soberon X."/>
            <person name="Laclette J.P."/>
        </authorList>
    </citation>
    <scope>NUCLEOTIDE SEQUENCE [LARGE SCALE GENOMIC DNA]</scope>
</reference>
<dbReference type="GeneID" id="36340089"/>
<dbReference type="InterPro" id="IPR036928">
    <property type="entry name" value="AS_sf"/>
</dbReference>
<feature type="active site" description="Acyl-ester intermediate" evidence="1">
    <location>
        <position position="237"/>
    </location>
</feature>
<dbReference type="PANTHER" id="PTHR45847">
    <property type="entry name" value="FATTY ACID AMIDE HYDROLASE"/>
    <property type="match status" value="1"/>
</dbReference>
<reference evidence="4 5" key="1">
    <citation type="journal article" date="2013" name="Nat. Genet.">
        <title>The genome of the hydatid tapeworm Echinococcus granulosus.</title>
        <authorList>
            <person name="Zheng H."/>
            <person name="Zhang W."/>
            <person name="Zhang L."/>
            <person name="Zhang Z."/>
            <person name="Li J."/>
            <person name="Lu G."/>
            <person name="Zhu Y."/>
            <person name="Wang Y."/>
            <person name="Huang Y."/>
            <person name="Liu J."/>
            <person name="Kang H."/>
            <person name="Chen J."/>
            <person name="Wang L."/>
            <person name="Chen A."/>
            <person name="Yu S."/>
            <person name="Gao Z."/>
            <person name="Jin L."/>
            <person name="Gu W."/>
            <person name="Wang Z."/>
            <person name="Zhao L."/>
            <person name="Shi B."/>
            <person name="Wen H."/>
            <person name="Lin R."/>
            <person name="Jones M.K."/>
            <person name="Brejova B."/>
            <person name="Vinar T."/>
            <person name="Zhao G."/>
            <person name="McManus D.P."/>
            <person name="Chen Z."/>
            <person name="Zhou Y."/>
            <person name="Wang S."/>
        </authorList>
    </citation>
    <scope>NUCLEOTIDE SEQUENCE [LARGE SCALE GENOMIC DNA]</scope>
</reference>
<dbReference type="AlphaFoldDB" id="U6JB11"/>
<gene>
    <name evidence="4 7" type="ORF">EGR_04374</name>
    <name evidence="3" type="ORF">EgrG_000674100</name>
</gene>